<evidence type="ECO:0000313" key="1">
    <source>
        <dbReference type="EMBL" id="TDL13316.1"/>
    </source>
</evidence>
<keyword evidence="2" id="KW-1185">Reference proteome</keyword>
<accession>A0A4Y7PDL1</accession>
<gene>
    <name evidence="1" type="ORF">BD410DRAFT_847076</name>
</gene>
<evidence type="ECO:0000313" key="2">
    <source>
        <dbReference type="Proteomes" id="UP000294933"/>
    </source>
</evidence>
<name>A0A4Y7PDL1_9AGAM</name>
<dbReference type="EMBL" id="ML170729">
    <property type="protein sequence ID" value="TDL13316.1"/>
    <property type="molecule type" value="Genomic_DNA"/>
</dbReference>
<dbReference type="OrthoDB" id="3022832at2759"/>
<dbReference type="Proteomes" id="UP000294933">
    <property type="component" value="Unassembled WGS sequence"/>
</dbReference>
<protein>
    <submittedName>
        <fullName evidence="1">Uncharacterized protein</fullName>
    </submittedName>
</protein>
<dbReference type="VEuPathDB" id="FungiDB:BD410DRAFT_847076"/>
<reference evidence="1 2" key="1">
    <citation type="submission" date="2018-06" db="EMBL/GenBank/DDBJ databases">
        <title>A transcriptomic atlas of mushroom development highlights an independent origin of complex multicellularity.</title>
        <authorList>
            <consortium name="DOE Joint Genome Institute"/>
            <person name="Krizsan K."/>
            <person name="Almasi E."/>
            <person name="Merenyi Z."/>
            <person name="Sahu N."/>
            <person name="Viragh M."/>
            <person name="Koszo T."/>
            <person name="Mondo S."/>
            <person name="Kiss B."/>
            <person name="Balint B."/>
            <person name="Kues U."/>
            <person name="Barry K."/>
            <person name="Hegedus J.C."/>
            <person name="Henrissat B."/>
            <person name="Johnson J."/>
            <person name="Lipzen A."/>
            <person name="Ohm R."/>
            <person name="Nagy I."/>
            <person name="Pangilinan J."/>
            <person name="Yan J."/>
            <person name="Xiong Y."/>
            <person name="Grigoriev I.V."/>
            <person name="Hibbett D.S."/>
            <person name="Nagy L.G."/>
        </authorList>
    </citation>
    <scope>NUCLEOTIDE SEQUENCE [LARGE SCALE GENOMIC DNA]</scope>
    <source>
        <strain evidence="1 2">SZMC22713</strain>
    </source>
</reference>
<proteinExistence type="predicted"/>
<sequence>MVQGNFARGEYWIDCNHVSESVLRPLFGAWVTLCVAAIAVCARTVYRSRIKCRLLSNNHDERFVSLWDVSPANNPAEVFELRRILVRWAQAPLDQLFDFTPDDTSDWLYVPEEWNNTWTGTCAFHTYQAVDLVVYPSNSSSFQDEVPTFGAYLPAWATLDPTRQATMYSGFRHIVRETNDSGAWRDNLVSYIFGSSPVDNVDPASTINISFANFLAHHVGRDLYSNGFEETALRSDVHVVECTLVNSHPGIEDQAFAECGEYPNALTTVAGVYARSVTDASVNQQPVVQPTGQEMFRNWQAFICTCRSNEAFRAAHYRRELYMFLARSCHIKVVRTTG</sequence>
<dbReference type="AlphaFoldDB" id="A0A4Y7PDL1"/>
<organism evidence="1 2">
    <name type="scientific">Rickenella mellea</name>
    <dbReference type="NCBI Taxonomy" id="50990"/>
    <lineage>
        <taxon>Eukaryota</taxon>
        <taxon>Fungi</taxon>
        <taxon>Dikarya</taxon>
        <taxon>Basidiomycota</taxon>
        <taxon>Agaricomycotina</taxon>
        <taxon>Agaricomycetes</taxon>
        <taxon>Hymenochaetales</taxon>
        <taxon>Rickenellaceae</taxon>
        <taxon>Rickenella</taxon>
    </lineage>
</organism>